<keyword evidence="3" id="KW-0732">Signal</keyword>
<dbReference type="Pfam" id="PF17210">
    <property type="entry name" value="SdrD_B"/>
    <property type="match status" value="1"/>
</dbReference>
<evidence type="ECO:0000313" key="8">
    <source>
        <dbReference type="Proteomes" id="UP001553148"/>
    </source>
</evidence>
<dbReference type="Gene3D" id="2.60.40.10">
    <property type="entry name" value="Immunoglobulins"/>
    <property type="match status" value="1"/>
</dbReference>
<feature type="compositionally biased region" description="Low complexity" evidence="4">
    <location>
        <begin position="480"/>
        <end position="496"/>
    </location>
</feature>
<evidence type="ECO:0000256" key="1">
    <source>
        <dbReference type="ARBA" id="ARBA00004613"/>
    </source>
</evidence>
<accession>A0ABV3KXE3</accession>
<dbReference type="InterPro" id="IPR033764">
    <property type="entry name" value="Sdr_B"/>
</dbReference>
<proteinExistence type="predicted"/>
<keyword evidence="5" id="KW-1133">Transmembrane helix</keyword>
<organism evidence="7 8">
    <name type="scientific">Streptomyces griseosporeus</name>
    <dbReference type="NCBI Taxonomy" id="1910"/>
    <lineage>
        <taxon>Bacteria</taxon>
        <taxon>Bacillati</taxon>
        <taxon>Actinomycetota</taxon>
        <taxon>Actinomycetes</taxon>
        <taxon>Kitasatosporales</taxon>
        <taxon>Streptomycetaceae</taxon>
        <taxon>Streptomyces</taxon>
    </lineage>
</organism>
<evidence type="ECO:0000313" key="7">
    <source>
        <dbReference type="EMBL" id="MEV8463979.1"/>
    </source>
</evidence>
<dbReference type="RefSeq" id="WP_366504547.1">
    <property type="nucleotide sequence ID" value="NZ_JBFAUJ010000018.1"/>
</dbReference>
<name>A0ABV3KXE3_STRGS</name>
<keyword evidence="5" id="KW-0472">Membrane</keyword>
<reference evidence="7 8" key="1">
    <citation type="submission" date="2024-06" db="EMBL/GenBank/DDBJ databases">
        <title>The Natural Products Discovery Center: Release of the First 8490 Sequenced Strains for Exploring Actinobacteria Biosynthetic Diversity.</title>
        <authorList>
            <person name="Kalkreuter E."/>
            <person name="Kautsar S.A."/>
            <person name="Yang D."/>
            <person name="Bader C.D."/>
            <person name="Teijaro C.N."/>
            <person name="Fluegel L."/>
            <person name="Davis C.M."/>
            <person name="Simpson J.R."/>
            <person name="Lauterbach L."/>
            <person name="Steele A.D."/>
            <person name="Gui C."/>
            <person name="Meng S."/>
            <person name="Li G."/>
            <person name="Viehrig K."/>
            <person name="Ye F."/>
            <person name="Su P."/>
            <person name="Kiefer A.F."/>
            <person name="Nichols A."/>
            <person name="Cepeda A.J."/>
            <person name="Yan W."/>
            <person name="Fan B."/>
            <person name="Jiang Y."/>
            <person name="Adhikari A."/>
            <person name="Zheng C.-J."/>
            <person name="Schuster L."/>
            <person name="Cowan T.M."/>
            <person name="Smanski M.J."/>
            <person name="Chevrette M.G."/>
            <person name="De Carvalho L.P.S."/>
            <person name="Shen B."/>
        </authorList>
    </citation>
    <scope>NUCLEOTIDE SEQUENCE [LARGE SCALE GENOMIC DNA]</scope>
    <source>
        <strain evidence="7 8">NPDC052360</strain>
    </source>
</reference>
<evidence type="ECO:0000256" key="4">
    <source>
        <dbReference type="SAM" id="MobiDB-lite"/>
    </source>
</evidence>
<evidence type="ECO:0000259" key="6">
    <source>
        <dbReference type="Pfam" id="PF17210"/>
    </source>
</evidence>
<comment type="caution">
    <text evidence="7">The sequence shown here is derived from an EMBL/GenBank/DDBJ whole genome shotgun (WGS) entry which is preliminary data.</text>
</comment>
<dbReference type="SUPFAM" id="SSF49478">
    <property type="entry name" value="Cna protein B-type domain"/>
    <property type="match status" value="1"/>
</dbReference>
<feature type="transmembrane region" description="Helical" evidence="5">
    <location>
        <begin position="547"/>
        <end position="568"/>
    </location>
</feature>
<feature type="domain" description="SD-repeat containing protein B" evidence="6">
    <location>
        <begin position="275"/>
        <end position="331"/>
    </location>
</feature>
<feature type="compositionally biased region" description="Low complexity" evidence="4">
    <location>
        <begin position="335"/>
        <end position="400"/>
    </location>
</feature>
<feature type="compositionally biased region" description="Low complexity" evidence="4">
    <location>
        <begin position="408"/>
        <end position="456"/>
    </location>
</feature>
<feature type="region of interest" description="Disordered" evidence="4">
    <location>
        <begin position="303"/>
        <end position="543"/>
    </location>
</feature>
<dbReference type="Proteomes" id="UP001553148">
    <property type="component" value="Unassembled WGS sequence"/>
</dbReference>
<evidence type="ECO:0000256" key="5">
    <source>
        <dbReference type="SAM" id="Phobius"/>
    </source>
</evidence>
<evidence type="ECO:0000256" key="2">
    <source>
        <dbReference type="ARBA" id="ARBA00022525"/>
    </source>
</evidence>
<dbReference type="EMBL" id="JBFAUJ010000018">
    <property type="protein sequence ID" value="MEV8463979.1"/>
    <property type="molecule type" value="Genomic_DNA"/>
</dbReference>
<gene>
    <name evidence="7" type="ORF">AB0470_31090</name>
</gene>
<protein>
    <submittedName>
        <fullName evidence="7">SdrD B-like domain-containing protein</fullName>
    </submittedName>
</protein>
<evidence type="ECO:0000256" key="3">
    <source>
        <dbReference type="ARBA" id="ARBA00022729"/>
    </source>
</evidence>
<dbReference type="InterPro" id="IPR013783">
    <property type="entry name" value="Ig-like_fold"/>
</dbReference>
<comment type="subcellular location">
    <subcellularLocation>
        <location evidence="1">Secreted</location>
    </subcellularLocation>
</comment>
<sequence length="578" mass="57445">MNAFECLGRRTHARNAALVAVGGALAASVWCWPLTAAYADATSAYGEWTMNGSTGQVSIPLAGFPAASVTTDSSTSSVQSGTSAFLGPGTPVGARYGTSQGRTYVNLRTAAGRTPSTTTLTFESPTNAGTFAFTLGDIDADSVRVSATGADGQPLTAAELGWQGAFNYCQSSPKPSSCGPTGTDTDQPVWDPATSTLIGNGADTTGAAGWFQPTVPVTSITLTFSMQSGFPIYQLWTSSLSSQIAGRLASDCGTPSGQEVRLLDENGAPVLNPDGTPVTTTTDAQGNYAFADIAPGQYQVSTTSADYTPQTNSLPADTSDGNSVTNADLTLTCQTSPSPTPTDTDSPTPTSTDTDSPTPTPTDTASPSPTDTASPTPTETGSPTPTDTASPTPTDTASPTPTDPGSPSPTDTASPSPTDSASPSPTGTSSPTPTDTASPTPTGTGSPTPTGTGSPSPTGPGSPSPTGTGNPSPTGPGAPTPTGTGSATPTPTPTGTCSAEAPPAYGDPWEPTACPGVTTTQPRPPVSDDTPADGQPPQLADTGVDGYAAWAAGLAAVSMAATGGFVVLRRKTAGGEHR</sequence>
<keyword evidence="5" id="KW-0812">Transmembrane</keyword>
<keyword evidence="2" id="KW-0964">Secreted</keyword>
<keyword evidence="8" id="KW-1185">Reference proteome</keyword>
<feature type="compositionally biased region" description="Polar residues" evidence="4">
    <location>
        <begin position="303"/>
        <end position="334"/>
    </location>
</feature>